<comment type="caution">
    <text evidence="2">The sequence shown here is derived from an EMBL/GenBank/DDBJ whole genome shotgun (WGS) entry which is preliminary data.</text>
</comment>
<dbReference type="AlphaFoldDB" id="A0A841EAR2"/>
<dbReference type="RefSeq" id="WP_184637500.1">
    <property type="nucleotide sequence ID" value="NZ_BAABKT010000029.1"/>
</dbReference>
<dbReference type="InterPro" id="IPR058154">
    <property type="entry name" value="Bxb1_TTP-like"/>
</dbReference>
<dbReference type="Pfam" id="PF25681">
    <property type="entry name" value="Phage_TTP_17"/>
    <property type="match status" value="1"/>
</dbReference>
<evidence type="ECO:0000313" key="3">
    <source>
        <dbReference type="Proteomes" id="UP000578077"/>
    </source>
</evidence>
<accession>A0A841EAR2</accession>
<proteinExistence type="predicted"/>
<reference evidence="2 3" key="1">
    <citation type="submission" date="2020-08" db="EMBL/GenBank/DDBJ databases">
        <title>Sequencing the genomes of 1000 actinobacteria strains.</title>
        <authorList>
            <person name="Klenk H.-P."/>
        </authorList>
    </citation>
    <scope>NUCLEOTIDE SEQUENCE [LARGE SCALE GENOMIC DNA]</scope>
    <source>
        <strain evidence="2 3">DSM 44593</strain>
    </source>
</reference>
<evidence type="ECO:0000256" key="1">
    <source>
        <dbReference type="SAM" id="MobiDB-lite"/>
    </source>
</evidence>
<evidence type="ECO:0008006" key="4">
    <source>
        <dbReference type="Google" id="ProtNLM"/>
    </source>
</evidence>
<sequence>MASDQPIVGANGDIWFGPVGTAKPQVTAEVPADLTKLGLVSEDGVTFGNSRDTTNIPVWQSFYPARRLTTEVENTMAFALATWSRDSVRFAFGGGTWSGDATAGFTYTPPEPGHEAEYAVLMRWLDGDFTGQLWFPRSTLSENEDLTIKKDEAALLGVTVAVLGQVGMPPWQFDSADARFAPPGEPATLAATESSGKRSKAA</sequence>
<protein>
    <recommendedName>
        <fullName evidence="4">Phage tail protein</fullName>
    </recommendedName>
</protein>
<name>A0A841EAR2_9ACTN</name>
<organism evidence="2 3">
    <name type="scientific">Streptomonospora salina</name>
    <dbReference type="NCBI Taxonomy" id="104205"/>
    <lineage>
        <taxon>Bacteria</taxon>
        <taxon>Bacillati</taxon>
        <taxon>Actinomycetota</taxon>
        <taxon>Actinomycetes</taxon>
        <taxon>Streptosporangiales</taxon>
        <taxon>Nocardiopsidaceae</taxon>
        <taxon>Streptomonospora</taxon>
    </lineage>
</organism>
<dbReference type="Proteomes" id="UP000578077">
    <property type="component" value="Unassembled WGS sequence"/>
</dbReference>
<evidence type="ECO:0000313" key="2">
    <source>
        <dbReference type="EMBL" id="MBB6000215.1"/>
    </source>
</evidence>
<dbReference type="EMBL" id="JACHLY010000001">
    <property type="protein sequence ID" value="MBB6000215.1"/>
    <property type="molecule type" value="Genomic_DNA"/>
</dbReference>
<feature type="region of interest" description="Disordered" evidence="1">
    <location>
        <begin position="176"/>
        <end position="202"/>
    </location>
</feature>
<gene>
    <name evidence="2" type="ORF">HNR25_003966</name>
</gene>
<keyword evidence="3" id="KW-1185">Reference proteome</keyword>